<protein>
    <recommendedName>
        <fullName evidence="1">HTH cro/C1-type domain-containing protein</fullName>
    </recommendedName>
</protein>
<gene>
    <name evidence="2" type="ORF">NTHI1209_01239</name>
</gene>
<evidence type="ECO:0000259" key="1">
    <source>
        <dbReference type="PROSITE" id="PS50943"/>
    </source>
</evidence>
<dbReference type="SMART" id="SM00530">
    <property type="entry name" value="HTH_XRE"/>
    <property type="match status" value="1"/>
</dbReference>
<reference evidence="2 3" key="1">
    <citation type="submission" date="2014-05" db="EMBL/GenBank/DDBJ databases">
        <title>Methylome analysis of the phasevarions of Haemophilus influenzae.</title>
        <authorList>
            <person name="Atack J.M."/>
            <person name="Fox K.L."/>
            <person name="Power P.M."/>
            <person name="Clark T."/>
            <person name="Jurcisek J."/>
            <person name="Korlach J."/>
            <person name="Bakaletz L.O."/>
            <person name="Jennings M.P."/>
        </authorList>
    </citation>
    <scope>NUCLEOTIDE SEQUENCE [LARGE SCALE GENOMIC DNA]</scope>
    <source>
        <strain evidence="2 3">1209</strain>
    </source>
</reference>
<dbReference type="PROSITE" id="PS50943">
    <property type="entry name" value="HTH_CROC1"/>
    <property type="match status" value="1"/>
</dbReference>
<dbReference type="GO" id="GO:0003677">
    <property type="term" value="F:DNA binding"/>
    <property type="evidence" value="ECO:0007669"/>
    <property type="project" value="InterPro"/>
</dbReference>
<evidence type="ECO:0000313" key="2">
    <source>
        <dbReference type="EMBL" id="KIS35632.1"/>
    </source>
</evidence>
<dbReference type="Proteomes" id="UP000050700">
    <property type="component" value="Unassembled WGS sequence"/>
</dbReference>
<dbReference type="Gene3D" id="1.10.260.40">
    <property type="entry name" value="lambda repressor-like DNA-binding domains"/>
    <property type="match status" value="1"/>
</dbReference>
<organism evidence="2 3">
    <name type="scientific">Haemophilus influenzae</name>
    <dbReference type="NCBI Taxonomy" id="727"/>
    <lineage>
        <taxon>Bacteria</taxon>
        <taxon>Pseudomonadati</taxon>
        <taxon>Pseudomonadota</taxon>
        <taxon>Gammaproteobacteria</taxon>
        <taxon>Pasteurellales</taxon>
        <taxon>Pasteurellaceae</taxon>
        <taxon>Haemophilus</taxon>
    </lineage>
</organism>
<proteinExistence type="predicted"/>
<name>A0A0Y7KHK5_HAEIF</name>
<dbReference type="InterPro" id="IPR001387">
    <property type="entry name" value="Cro/C1-type_HTH"/>
</dbReference>
<dbReference type="RefSeq" id="WP_046067596.1">
    <property type="nucleotide sequence ID" value="NZ_CP135751.1"/>
</dbReference>
<dbReference type="AlphaFoldDB" id="A0A0Y7KHK5"/>
<evidence type="ECO:0000313" key="3">
    <source>
        <dbReference type="Proteomes" id="UP000050700"/>
    </source>
</evidence>
<dbReference type="PATRIC" id="fig|727.582.peg.1138"/>
<sequence>MKLTEYLAEKKLTQEQFARLVQKTQGFVSHYLTGRCELSAKTTLAWSAVTNYLVTPHELNPNLYPNPDDGLPKHLRT</sequence>
<feature type="domain" description="HTH cro/C1-type" evidence="1">
    <location>
        <begin position="3"/>
        <end position="42"/>
    </location>
</feature>
<dbReference type="SUPFAM" id="SSF47413">
    <property type="entry name" value="lambda repressor-like DNA-binding domains"/>
    <property type="match status" value="1"/>
</dbReference>
<accession>A0A0Y7KHK5</accession>
<dbReference type="EMBL" id="JMQP01000002">
    <property type="protein sequence ID" value="KIS35632.1"/>
    <property type="molecule type" value="Genomic_DNA"/>
</dbReference>
<comment type="caution">
    <text evidence="2">The sequence shown here is derived from an EMBL/GenBank/DDBJ whole genome shotgun (WGS) entry which is preliminary data.</text>
</comment>
<dbReference type="CDD" id="cd00093">
    <property type="entry name" value="HTH_XRE"/>
    <property type="match status" value="1"/>
</dbReference>
<dbReference type="InterPro" id="IPR010982">
    <property type="entry name" value="Lambda_DNA-bd_dom_sf"/>
</dbReference>